<comment type="caution">
    <text evidence="1">The sequence shown here is derived from an EMBL/GenBank/DDBJ whole genome shotgun (WGS) entry which is preliminary data.</text>
</comment>
<reference evidence="1 2" key="1">
    <citation type="journal article" date="2015" name="G3 (Bethesda)">
        <title>Insights into Ongoing Evolution of the Hexachlorocyclohexane Catabolic Pathway from Comparative Genomics of Ten Sphingomonadaceae Strains.</title>
        <authorList>
            <person name="Pearce S.L."/>
            <person name="Oakeshott J.G."/>
            <person name="Pandey G."/>
        </authorList>
    </citation>
    <scope>NUCLEOTIDE SEQUENCE [LARGE SCALE GENOMIC DNA]</scope>
    <source>
        <strain evidence="1 2">LL02</strain>
    </source>
</reference>
<dbReference type="EMBL" id="JACU01000005">
    <property type="protein sequence ID" value="KMS55214.1"/>
    <property type="molecule type" value="Genomic_DNA"/>
</dbReference>
<name>A0A0J7XU78_9SPHN</name>
<accession>A0A0J7XU78</accession>
<gene>
    <name evidence="1" type="ORF">V474_19450</name>
</gene>
<evidence type="ECO:0008006" key="3">
    <source>
        <dbReference type="Google" id="ProtNLM"/>
    </source>
</evidence>
<keyword evidence="2" id="KW-1185">Reference proteome</keyword>
<protein>
    <recommendedName>
        <fullName evidence="3">DUF2171 domain-containing protein</fullName>
    </recommendedName>
</protein>
<evidence type="ECO:0000313" key="2">
    <source>
        <dbReference type="Proteomes" id="UP000052268"/>
    </source>
</evidence>
<dbReference type="AlphaFoldDB" id="A0A0J7XU78"/>
<dbReference type="Proteomes" id="UP000052268">
    <property type="component" value="Unassembled WGS sequence"/>
</dbReference>
<sequence>MTSPSTQSTDDETAWATASGTIRKGMKVLGPDGALLGTVERLQGEEVILAEHGPDERASFIAVTQIDGVSDDTVLLSDRGDATFGVGAEP</sequence>
<dbReference type="InterPro" id="IPR018684">
    <property type="entry name" value="DUF2171"/>
</dbReference>
<dbReference type="RefSeq" id="WP_059151892.1">
    <property type="nucleotide sequence ID" value="NZ_KQ130454.1"/>
</dbReference>
<organism evidence="1 2">
    <name type="scientific">Novosphingobium barchaimii LL02</name>
    <dbReference type="NCBI Taxonomy" id="1114963"/>
    <lineage>
        <taxon>Bacteria</taxon>
        <taxon>Pseudomonadati</taxon>
        <taxon>Pseudomonadota</taxon>
        <taxon>Alphaproteobacteria</taxon>
        <taxon>Sphingomonadales</taxon>
        <taxon>Sphingomonadaceae</taxon>
        <taxon>Novosphingobium</taxon>
    </lineage>
</organism>
<evidence type="ECO:0000313" key="1">
    <source>
        <dbReference type="EMBL" id="KMS55214.1"/>
    </source>
</evidence>
<proteinExistence type="predicted"/>
<dbReference type="Pfam" id="PF09939">
    <property type="entry name" value="DUF2171"/>
    <property type="match status" value="1"/>
</dbReference>
<dbReference type="PATRIC" id="fig|1114963.3.peg.2726"/>